<evidence type="ECO:0000256" key="5">
    <source>
        <dbReference type="ARBA" id="ARBA00023186"/>
    </source>
</evidence>
<comment type="caution">
    <text evidence="7">The sequence shown here is derived from an EMBL/GenBank/DDBJ whole genome shotgun (WGS) entry which is preliminary data.</text>
</comment>
<dbReference type="InterPro" id="IPR003708">
    <property type="entry name" value="SecB"/>
</dbReference>
<evidence type="ECO:0000313" key="8">
    <source>
        <dbReference type="Proteomes" id="UP000274661"/>
    </source>
</evidence>
<comment type="similarity">
    <text evidence="1 6">Belongs to the SecB family.</text>
</comment>
<dbReference type="RefSeq" id="WP_126718387.1">
    <property type="nucleotide sequence ID" value="NZ_RWJF01000001.1"/>
</dbReference>
<dbReference type="EMBL" id="RWJF01000001">
    <property type="protein sequence ID" value="RST30553.1"/>
    <property type="molecule type" value="Genomic_DNA"/>
</dbReference>
<comment type="subunit">
    <text evidence="6">Homotetramer, a dimer of dimers. One homotetramer interacts with 1 SecA dimer.</text>
</comment>
<keyword evidence="4 6" id="KW-0811">Translocation</keyword>
<evidence type="ECO:0000256" key="4">
    <source>
        <dbReference type="ARBA" id="ARBA00023010"/>
    </source>
</evidence>
<dbReference type="OrthoDB" id="9795145at2"/>
<dbReference type="GO" id="GO:0051082">
    <property type="term" value="F:unfolded protein binding"/>
    <property type="evidence" value="ECO:0007669"/>
    <property type="project" value="InterPro"/>
</dbReference>
<gene>
    <name evidence="6 7" type="primary">secB</name>
    <name evidence="7" type="ORF">HMF7854_06690</name>
</gene>
<keyword evidence="5 6" id="KW-0143">Chaperone</keyword>
<dbReference type="GO" id="GO:0005737">
    <property type="term" value="C:cytoplasm"/>
    <property type="evidence" value="ECO:0007669"/>
    <property type="project" value="UniProtKB-SubCell"/>
</dbReference>
<keyword evidence="2 6" id="KW-0813">Transport</keyword>
<dbReference type="PANTHER" id="PTHR36918">
    <property type="match status" value="1"/>
</dbReference>
<sequence>MAEQDSIPSNGGAEGETPQAATLAQYIKDLSVENPSSPAVFQWNEQAQIDVQFNLSVNRVSDEVHEVVLKIEASARSTSGVHFMVDLSYAGLFGLRNVPEEALAPFLLAEAPRLLFPFARQVVAAAVQDCGFPPLMLDPIDFGALYMQQLEAAQQQPGGTEGDGTPTVQ</sequence>
<dbReference type="NCBIfam" id="NF004392">
    <property type="entry name" value="PRK05751.1-3"/>
    <property type="match status" value="1"/>
</dbReference>
<evidence type="ECO:0000256" key="1">
    <source>
        <dbReference type="ARBA" id="ARBA00009990"/>
    </source>
</evidence>
<dbReference type="GO" id="GO:0006457">
    <property type="term" value="P:protein folding"/>
    <property type="evidence" value="ECO:0007669"/>
    <property type="project" value="UniProtKB-UniRule"/>
</dbReference>
<dbReference type="PANTHER" id="PTHR36918:SF1">
    <property type="entry name" value="PROTEIN-EXPORT PROTEIN SECB"/>
    <property type="match status" value="1"/>
</dbReference>
<evidence type="ECO:0000256" key="6">
    <source>
        <dbReference type="HAMAP-Rule" id="MF_00821"/>
    </source>
</evidence>
<organism evidence="7 8">
    <name type="scientific">Sphingomonas ginkgonis</name>
    <dbReference type="NCBI Taxonomy" id="2315330"/>
    <lineage>
        <taxon>Bacteria</taxon>
        <taxon>Pseudomonadati</taxon>
        <taxon>Pseudomonadota</taxon>
        <taxon>Alphaproteobacteria</taxon>
        <taxon>Sphingomonadales</taxon>
        <taxon>Sphingomonadaceae</taxon>
        <taxon>Sphingomonas</taxon>
    </lineage>
</organism>
<dbReference type="PRINTS" id="PR01594">
    <property type="entry name" value="SECBCHAPRONE"/>
</dbReference>
<keyword evidence="8" id="KW-1185">Reference proteome</keyword>
<comment type="subcellular location">
    <subcellularLocation>
        <location evidence="6">Cytoplasm</location>
    </subcellularLocation>
</comment>
<evidence type="ECO:0000256" key="2">
    <source>
        <dbReference type="ARBA" id="ARBA00022448"/>
    </source>
</evidence>
<dbReference type="HAMAP" id="MF_00821">
    <property type="entry name" value="SecB"/>
    <property type="match status" value="1"/>
</dbReference>
<dbReference type="Proteomes" id="UP000274661">
    <property type="component" value="Unassembled WGS sequence"/>
</dbReference>
<dbReference type="GO" id="GO:0015031">
    <property type="term" value="P:protein transport"/>
    <property type="evidence" value="ECO:0007669"/>
    <property type="project" value="UniProtKB-UniRule"/>
</dbReference>
<name>A0A3R9Z5Z7_9SPHN</name>
<dbReference type="Gene3D" id="3.10.420.10">
    <property type="entry name" value="SecB-like"/>
    <property type="match status" value="1"/>
</dbReference>
<protein>
    <recommendedName>
        <fullName evidence="6">Protein-export protein SecB</fullName>
    </recommendedName>
</protein>
<dbReference type="GO" id="GO:0051262">
    <property type="term" value="P:protein tetramerization"/>
    <property type="evidence" value="ECO:0007669"/>
    <property type="project" value="InterPro"/>
</dbReference>
<proteinExistence type="inferred from homology"/>
<dbReference type="SUPFAM" id="SSF54611">
    <property type="entry name" value="SecB-like"/>
    <property type="match status" value="1"/>
</dbReference>
<dbReference type="AlphaFoldDB" id="A0A3R9Z5Z7"/>
<keyword evidence="6" id="KW-0963">Cytoplasm</keyword>
<dbReference type="NCBIfam" id="TIGR00809">
    <property type="entry name" value="secB"/>
    <property type="match status" value="1"/>
</dbReference>
<accession>A0A3R9Z5Z7</accession>
<evidence type="ECO:0000256" key="3">
    <source>
        <dbReference type="ARBA" id="ARBA00022927"/>
    </source>
</evidence>
<reference evidence="7 8" key="1">
    <citation type="submission" date="2018-12" db="EMBL/GenBank/DDBJ databases">
        <title>Sphingomonas sp. HMF7854 Genome sequencing and assembly.</title>
        <authorList>
            <person name="Cha I."/>
            <person name="Kang H."/>
            <person name="Kim H."/>
            <person name="Kang J."/>
            <person name="Joh K."/>
        </authorList>
    </citation>
    <scope>NUCLEOTIDE SEQUENCE [LARGE SCALE GENOMIC DNA]</scope>
    <source>
        <strain evidence="7 8">HMF7854</strain>
    </source>
</reference>
<dbReference type="InterPro" id="IPR035958">
    <property type="entry name" value="SecB-like_sf"/>
</dbReference>
<evidence type="ECO:0000313" key="7">
    <source>
        <dbReference type="EMBL" id="RST30553.1"/>
    </source>
</evidence>
<keyword evidence="3 6" id="KW-0653">Protein transport</keyword>
<dbReference type="Pfam" id="PF02556">
    <property type="entry name" value="SecB"/>
    <property type="match status" value="1"/>
</dbReference>
<comment type="function">
    <text evidence="6">One of the proteins required for the normal export of preproteins out of the cell cytoplasm. It is a molecular chaperone that binds to a subset of precursor proteins, maintaining them in a translocation-competent state. It also specifically binds to its receptor SecA.</text>
</comment>